<dbReference type="EMBL" id="PPTP01000002">
    <property type="protein sequence ID" value="RDB56817.1"/>
    <property type="molecule type" value="Genomic_DNA"/>
</dbReference>
<gene>
    <name evidence="1" type="ORF">C1880_03445</name>
</gene>
<dbReference type="RefSeq" id="WP_114620289.1">
    <property type="nucleotide sequence ID" value="NZ_DBEZLT010000273.1"/>
</dbReference>
<dbReference type="Proteomes" id="UP000253792">
    <property type="component" value="Unassembled WGS sequence"/>
</dbReference>
<dbReference type="AlphaFoldDB" id="A0A369LDV0"/>
<protein>
    <submittedName>
        <fullName evidence="1">Uncharacterized protein</fullName>
    </submittedName>
</protein>
<accession>A0A369LDV0</accession>
<evidence type="ECO:0000313" key="2">
    <source>
        <dbReference type="Proteomes" id="UP000253792"/>
    </source>
</evidence>
<sequence>MPDWLFEAKDFTDALVIREYKQEVERVLDAAHDSGIEGAFSSGQLLLSYQFKNSVYGSDDFNKWVEAADEAVNDSSFAADFMHYLKGKFDQGYTDTYRDAMQSALDECQNQTMTLVVPQAPVI</sequence>
<keyword evidence="2" id="KW-1185">Reference proteome</keyword>
<name>A0A369LDV0_9ACTN</name>
<comment type="caution">
    <text evidence="1">The sequence shown here is derived from an EMBL/GenBank/DDBJ whole genome shotgun (WGS) entry which is preliminary data.</text>
</comment>
<evidence type="ECO:0000313" key="1">
    <source>
        <dbReference type="EMBL" id="RDB56817.1"/>
    </source>
</evidence>
<proteinExistence type="predicted"/>
<reference evidence="1 2" key="1">
    <citation type="journal article" date="2018" name="Elife">
        <title>Discovery and characterization of a prevalent human gut bacterial enzyme sufficient for the inactivation of a family of plant toxins.</title>
        <authorList>
            <person name="Koppel N."/>
            <person name="Bisanz J.E."/>
            <person name="Pandelia M.E."/>
            <person name="Turnbaugh P.J."/>
            <person name="Balskus E.P."/>
        </authorList>
    </citation>
    <scope>NUCLEOTIDE SEQUENCE [LARGE SCALE GENOMIC DNA]</scope>
    <source>
        <strain evidence="2">anaerobia AP69FAA</strain>
    </source>
</reference>
<organism evidence="1 2">
    <name type="scientific">Senegalimassilia anaerobia</name>
    <dbReference type="NCBI Taxonomy" id="1473216"/>
    <lineage>
        <taxon>Bacteria</taxon>
        <taxon>Bacillati</taxon>
        <taxon>Actinomycetota</taxon>
        <taxon>Coriobacteriia</taxon>
        <taxon>Coriobacteriales</taxon>
        <taxon>Coriobacteriaceae</taxon>
        <taxon>Senegalimassilia</taxon>
    </lineage>
</organism>